<dbReference type="InterPro" id="IPR053910">
    <property type="entry name" value="RsmI_HTH"/>
</dbReference>
<dbReference type="InterPro" id="IPR018063">
    <property type="entry name" value="SAM_MeTrfase_RsmI_CS"/>
</dbReference>
<reference evidence="9" key="1">
    <citation type="journal article" date="2021" name="PeerJ">
        <title>Extensive microbial diversity within the chicken gut microbiome revealed by metagenomics and culture.</title>
        <authorList>
            <person name="Gilroy R."/>
            <person name="Ravi A."/>
            <person name="Getino M."/>
            <person name="Pursley I."/>
            <person name="Horton D.L."/>
            <person name="Alikhan N.F."/>
            <person name="Baker D."/>
            <person name="Gharbi K."/>
            <person name="Hall N."/>
            <person name="Watson M."/>
            <person name="Adriaenssens E.M."/>
            <person name="Foster-Nyarko E."/>
            <person name="Jarju S."/>
            <person name="Secka A."/>
            <person name="Antonio M."/>
            <person name="Oren A."/>
            <person name="Chaudhuri R.R."/>
            <person name="La Ragione R."/>
            <person name="Hildebrand F."/>
            <person name="Pallen M.J."/>
        </authorList>
    </citation>
    <scope>NUCLEOTIDE SEQUENCE</scope>
    <source>
        <strain evidence="9">USASDec5-558</strain>
    </source>
</reference>
<dbReference type="FunFam" id="3.30.950.10:FF:000002">
    <property type="entry name" value="Ribosomal RNA small subunit methyltransferase I"/>
    <property type="match status" value="1"/>
</dbReference>
<dbReference type="InterPro" id="IPR014776">
    <property type="entry name" value="4pyrrole_Mease_sub2"/>
</dbReference>
<dbReference type="EC" id="2.1.1.198" evidence="6"/>
<keyword evidence="3 6" id="KW-0489">Methyltransferase</keyword>
<organism evidence="9 10">
    <name type="scientific">Candidatus Anaerobiospirillum pullistercoris</name>
    <dbReference type="NCBI Taxonomy" id="2838452"/>
    <lineage>
        <taxon>Bacteria</taxon>
        <taxon>Pseudomonadati</taxon>
        <taxon>Pseudomonadota</taxon>
        <taxon>Gammaproteobacteria</taxon>
        <taxon>Aeromonadales</taxon>
        <taxon>Succinivibrionaceae</taxon>
        <taxon>Anaerobiospirillum</taxon>
    </lineage>
</organism>
<dbReference type="Pfam" id="PF23016">
    <property type="entry name" value="RsmI_C"/>
    <property type="match status" value="1"/>
</dbReference>
<evidence type="ECO:0000259" key="7">
    <source>
        <dbReference type="Pfam" id="PF00590"/>
    </source>
</evidence>
<gene>
    <name evidence="6 9" type="primary">rsmI</name>
    <name evidence="9" type="ORF">H9850_08265</name>
</gene>
<keyword evidence="1 6" id="KW-0963">Cytoplasm</keyword>
<evidence type="ECO:0000256" key="5">
    <source>
        <dbReference type="ARBA" id="ARBA00022691"/>
    </source>
</evidence>
<evidence type="ECO:0000256" key="3">
    <source>
        <dbReference type="ARBA" id="ARBA00022603"/>
    </source>
</evidence>
<dbReference type="Gene3D" id="3.30.950.10">
    <property type="entry name" value="Methyltransferase, Cobalt-precorrin-4 Transmethylase, Domain 2"/>
    <property type="match status" value="1"/>
</dbReference>
<evidence type="ECO:0000256" key="1">
    <source>
        <dbReference type="ARBA" id="ARBA00022490"/>
    </source>
</evidence>
<dbReference type="Pfam" id="PF00590">
    <property type="entry name" value="TP_methylase"/>
    <property type="match status" value="1"/>
</dbReference>
<keyword evidence="5 6" id="KW-0949">S-adenosyl-L-methionine</keyword>
<dbReference type="Gene3D" id="3.40.1010.10">
    <property type="entry name" value="Cobalt-precorrin-4 Transmethylase, Domain 1"/>
    <property type="match status" value="1"/>
</dbReference>
<feature type="domain" description="RsmI HTH" evidence="8">
    <location>
        <begin position="245"/>
        <end position="288"/>
    </location>
</feature>
<evidence type="ECO:0000313" key="9">
    <source>
        <dbReference type="EMBL" id="HIX57448.1"/>
    </source>
</evidence>
<evidence type="ECO:0000256" key="2">
    <source>
        <dbReference type="ARBA" id="ARBA00022552"/>
    </source>
</evidence>
<comment type="caution">
    <text evidence="9">The sequence shown here is derived from an EMBL/GenBank/DDBJ whole genome shotgun (WGS) entry which is preliminary data.</text>
</comment>
<evidence type="ECO:0000256" key="6">
    <source>
        <dbReference type="HAMAP-Rule" id="MF_01877"/>
    </source>
</evidence>
<dbReference type="GO" id="GO:0070677">
    <property type="term" value="F:rRNA (cytosine-2'-O-)-methyltransferase activity"/>
    <property type="evidence" value="ECO:0007669"/>
    <property type="project" value="UniProtKB-UniRule"/>
</dbReference>
<keyword evidence="4 6" id="KW-0808">Transferase</keyword>
<dbReference type="InterPro" id="IPR000878">
    <property type="entry name" value="4pyrrol_Mease"/>
</dbReference>
<feature type="domain" description="Tetrapyrrole methylase" evidence="7">
    <location>
        <begin position="15"/>
        <end position="213"/>
    </location>
</feature>
<dbReference type="SUPFAM" id="SSF53790">
    <property type="entry name" value="Tetrapyrrole methylase"/>
    <property type="match status" value="1"/>
</dbReference>
<comment type="function">
    <text evidence="6">Catalyzes the 2'-O-methylation of the ribose of cytidine 1402 (C1402) in 16S rRNA.</text>
</comment>
<dbReference type="InterPro" id="IPR035996">
    <property type="entry name" value="4pyrrol_Methylase_sf"/>
</dbReference>
<comment type="subcellular location">
    <subcellularLocation>
        <location evidence="6">Cytoplasm</location>
    </subcellularLocation>
</comment>
<dbReference type="PIRSF" id="PIRSF005917">
    <property type="entry name" value="MTase_YraL"/>
    <property type="match status" value="1"/>
</dbReference>
<dbReference type="PROSITE" id="PS01296">
    <property type="entry name" value="RSMI"/>
    <property type="match status" value="1"/>
</dbReference>
<evidence type="ECO:0000259" key="8">
    <source>
        <dbReference type="Pfam" id="PF23016"/>
    </source>
</evidence>
<dbReference type="Proteomes" id="UP000886829">
    <property type="component" value="Unassembled WGS sequence"/>
</dbReference>
<reference evidence="9" key="2">
    <citation type="submission" date="2021-04" db="EMBL/GenBank/DDBJ databases">
        <authorList>
            <person name="Gilroy R."/>
        </authorList>
    </citation>
    <scope>NUCLEOTIDE SEQUENCE</scope>
    <source>
        <strain evidence="9">USASDec5-558</strain>
    </source>
</reference>
<dbReference type="InterPro" id="IPR008189">
    <property type="entry name" value="rRNA_ssu_MeTfrase_I"/>
</dbReference>
<dbReference type="InterPro" id="IPR014777">
    <property type="entry name" value="4pyrrole_Mease_sub1"/>
</dbReference>
<dbReference type="HAMAP" id="MF_01877">
    <property type="entry name" value="16SrRNA_methyltr_I"/>
    <property type="match status" value="1"/>
</dbReference>
<keyword evidence="2 6" id="KW-0698">rRNA processing</keyword>
<dbReference type="PANTHER" id="PTHR46111:SF1">
    <property type="entry name" value="RIBOSOMAL RNA SMALL SUBUNIT METHYLTRANSFERASE I"/>
    <property type="match status" value="1"/>
</dbReference>
<evidence type="ECO:0000313" key="10">
    <source>
        <dbReference type="Proteomes" id="UP000886829"/>
    </source>
</evidence>
<protein>
    <recommendedName>
        <fullName evidence="6">Ribosomal RNA small subunit methyltransferase I</fullName>
        <ecNumber evidence="6">2.1.1.198</ecNumber>
    </recommendedName>
    <alternativeName>
        <fullName evidence="6">16S rRNA 2'-O-ribose C1402 methyltransferase</fullName>
    </alternativeName>
    <alternativeName>
        <fullName evidence="6">rRNA (cytidine-2'-O-)-methyltransferase RsmI</fullName>
    </alternativeName>
</protein>
<evidence type="ECO:0000256" key="4">
    <source>
        <dbReference type="ARBA" id="ARBA00022679"/>
    </source>
</evidence>
<sequence length="291" mass="31926">MAVETENKSVASAMYIVPTPIGNLADITLRAIEVLKAATLIAAEDTRHSKILLDKLGIGGVRMISCNDHNEAERVEIIAKEVENGGVVAQISDAGTPMISDPGYKLVSQLVARGVKVVPLPGPCAAITALCAAALPTDKFLFAGFLPVKDKELTARLEQLRTSDTTTVFYESPRRIMQTLKKLQEVDPQRQVALCREMTKTFETIYRDNVSQLIQYLEEHTDEVRGEFVLVVGPYEPSEDEQGSISPQAQQALAKLIGPLKVKEACQVVADLTGESRNRLYDYALTLKQQQ</sequence>
<dbReference type="AlphaFoldDB" id="A0A9D1WEJ3"/>
<dbReference type="CDD" id="cd11648">
    <property type="entry name" value="RsmI"/>
    <property type="match status" value="1"/>
</dbReference>
<dbReference type="NCBIfam" id="TIGR00096">
    <property type="entry name" value="16S rRNA (cytidine(1402)-2'-O)-methyltransferase"/>
    <property type="match status" value="1"/>
</dbReference>
<dbReference type="GO" id="GO:0005737">
    <property type="term" value="C:cytoplasm"/>
    <property type="evidence" value="ECO:0007669"/>
    <property type="project" value="UniProtKB-SubCell"/>
</dbReference>
<dbReference type="PANTHER" id="PTHR46111">
    <property type="entry name" value="RIBOSOMAL RNA SMALL SUBUNIT METHYLTRANSFERASE I"/>
    <property type="match status" value="1"/>
</dbReference>
<dbReference type="EMBL" id="DXEV01000165">
    <property type="protein sequence ID" value="HIX57448.1"/>
    <property type="molecule type" value="Genomic_DNA"/>
</dbReference>
<comment type="similarity">
    <text evidence="6">Belongs to the methyltransferase superfamily. RsmI family.</text>
</comment>
<accession>A0A9D1WEJ3</accession>
<proteinExistence type="inferred from homology"/>
<dbReference type="FunFam" id="3.40.1010.10:FF:000007">
    <property type="entry name" value="Ribosomal RNA small subunit methyltransferase I"/>
    <property type="match status" value="1"/>
</dbReference>
<name>A0A9D1WEJ3_9GAMM</name>
<comment type="catalytic activity">
    <reaction evidence="6">
        <text>cytidine(1402) in 16S rRNA + S-adenosyl-L-methionine = 2'-O-methylcytidine(1402) in 16S rRNA + S-adenosyl-L-homocysteine + H(+)</text>
        <dbReference type="Rhea" id="RHEA:42924"/>
        <dbReference type="Rhea" id="RHEA-COMP:10285"/>
        <dbReference type="Rhea" id="RHEA-COMP:10286"/>
        <dbReference type="ChEBI" id="CHEBI:15378"/>
        <dbReference type="ChEBI" id="CHEBI:57856"/>
        <dbReference type="ChEBI" id="CHEBI:59789"/>
        <dbReference type="ChEBI" id="CHEBI:74495"/>
        <dbReference type="ChEBI" id="CHEBI:82748"/>
        <dbReference type="EC" id="2.1.1.198"/>
    </reaction>
</comment>